<dbReference type="CDD" id="cd09609">
    <property type="entry name" value="M3B_PepF"/>
    <property type="match status" value="1"/>
</dbReference>
<dbReference type="InterPro" id="IPR013647">
    <property type="entry name" value="OligopepF_N_dom"/>
</dbReference>
<evidence type="ECO:0000256" key="4">
    <source>
        <dbReference type="ARBA" id="ARBA00022833"/>
    </source>
</evidence>
<feature type="domain" description="Peptidase M3A/M3B catalytic" evidence="7">
    <location>
        <begin position="203"/>
        <end position="583"/>
    </location>
</feature>
<evidence type="ECO:0000256" key="3">
    <source>
        <dbReference type="ARBA" id="ARBA00022801"/>
    </source>
</evidence>
<reference evidence="9 10" key="1">
    <citation type="submission" date="2019-09" db="EMBL/GenBank/DDBJ databases">
        <authorList>
            <person name="Valk L.C."/>
        </authorList>
    </citation>
    <scope>NUCLEOTIDE SEQUENCE [LARGE SCALE GENOMIC DNA]</scope>
    <source>
        <strain evidence="9">GalUA</strain>
    </source>
</reference>
<comment type="function">
    <text evidence="6">Has oligopeptidase activity and degrades a variety of small bioactive peptides.</text>
</comment>
<evidence type="ECO:0000256" key="1">
    <source>
        <dbReference type="ARBA" id="ARBA00022670"/>
    </source>
</evidence>
<evidence type="ECO:0000259" key="8">
    <source>
        <dbReference type="Pfam" id="PF08439"/>
    </source>
</evidence>
<dbReference type="RefSeq" id="WP_151142540.1">
    <property type="nucleotide sequence ID" value="NZ_WAGX01000004.1"/>
</dbReference>
<dbReference type="GO" id="GO:0006508">
    <property type="term" value="P:proteolysis"/>
    <property type="evidence" value="ECO:0007669"/>
    <property type="project" value="UniProtKB-KW"/>
</dbReference>
<dbReference type="EMBL" id="WAGX01000004">
    <property type="protein sequence ID" value="KAB1439733.1"/>
    <property type="molecule type" value="Genomic_DNA"/>
</dbReference>
<proteinExistence type="inferred from homology"/>
<dbReference type="InterPro" id="IPR045090">
    <property type="entry name" value="Pept_M3A_M3B"/>
</dbReference>
<keyword evidence="2 6" id="KW-0479">Metal-binding</keyword>
<dbReference type="InterPro" id="IPR042088">
    <property type="entry name" value="OligoPept_F_C"/>
</dbReference>
<evidence type="ECO:0000256" key="6">
    <source>
        <dbReference type="RuleBase" id="RU368091"/>
    </source>
</evidence>
<name>A0A7V7QMG5_9FIRM</name>
<dbReference type="InterPro" id="IPR034009">
    <property type="entry name" value="M3B_PepF_4"/>
</dbReference>
<dbReference type="SUPFAM" id="SSF55486">
    <property type="entry name" value="Metalloproteases ('zincins'), catalytic domain"/>
    <property type="match status" value="1"/>
</dbReference>
<evidence type="ECO:0000256" key="5">
    <source>
        <dbReference type="ARBA" id="ARBA00023049"/>
    </source>
</evidence>
<dbReference type="Pfam" id="PF01432">
    <property type="entry name" value="Peptidase_M3"/>
    <property type="match status" value="1"/>
</dbReference>
<protein>
    <recommendedName>
        <fullName evidence="6">Oligopeptidase F</fullName>
        <ecNumber evidence="6">3.4.24.-</ecNumber>
    </recommendedName>
</protein>
<reference evidence="9 10" key="2">
    <citation type="submission" date="2020-02" db="EMBL/GenBank/DDBJ databases">
        <title>Candidatus Galacturonibacter soehngenii shows hetero-acetogenic catabolism of galacturonic acid but lacks a canonical carbon monoxide dehydrogenase/acetyl-CoA synthase complex.</title>
        <authorList>
            <person name="Diender M."/>
            <person name="Stouten G.R."/>
            <person name="Petersen J.F."/>
            <person name="Nielsen P.H."/>
            <person name="Dueholm M.S."/>
            <person name="Pronk J.T."/>
            <person name="Van Loosdrecht M.C.M."/>
        </authorList>
    </citation>
    <scope>NUCLEOTIDE SEQUENCE [LARGE SCALE GENOMIC DNA]</scope>
    <source>
        <strain evidence="9">GalUA</strain>
    </source>
</reference>
<dbReference type="Pfam" id="PF08439">
    <property type="entry name" value="Peptidase_M3_N"/>
    <property type="match status" value="1"/>
</dbReference>
<keyword evidence="1 6" id="KW-0645">Protease</keyword>
<dbReference type="GO" id="GO:0004222">
    <property type="term" value="F:metalloendopeptidase activity"/>
    <property type="evidence" value="ECO:0007669"/>
    <property type="project" value="UniProtKB-UniRule"/>
</dbReference>
<dbReference type="InterPro" id="IPR004438">
    <property type="entry name" value="Peptidase_M3B"/>
</dbReference>
<sequence>MENSLKHRSEIPKELTWNLSSIYDTIEGLWEDINKMKILTSQLEEDYKGKLRSAKIINCCLDQLRQIYEYKDHIGSYVELALSVDYTNHENHDLYSIVSNIISDINSKLSFINSELVQVEEEILIEAMQTSKSNKGYLEDILRIKPHMLHPETEKSLAALSTTLEAPYFIYEQSKLADMQFDDFIVDGNKYPLGYALFENEYEYESDSKLRRAAFHAFSSKLKEYQYTTAAAYQTQVQKEKTLATLRGFDSVIDSLLFPQKVDRELFDRQIDLIMDKLAPHMRRYARLLKKVHKLDEMTFADLKITLDPEYDPKITIEESKKMMEEALAIYGEDYIKMIQSAYDDRWIDFAKNIGKSTGGFCASPYQKNSYILLSWSEKMAEVFVLAHELGHAGHFKLCNENQNIFDVDVSTYFVEAPSTMNELILGNHLMQSNKDKRFQRWVLSSLINHTYYHNFVTHLLEAAYQRNVYQIIDEGGAISASVLNKIKKEVLQKFWGEDVVLTDGAELTWMRQPHYYMGLYSYTYSAGLTIATQVSKRMQKEGAKAANDWRQVLLAGSTKTPVELAKMAGVDITTDEPLLDTIEHIGSMIDQIIALTDELEKGTK</sequence>
<dbReference type="GO" id="GO:0006518">
    <property type="term" value="P:peptide metabolic process"/>
    <property type="evidence" value="ECO:0007669"/>
    <property type="project" value="TreeGrafter"/>
</dbReference>
<comment type="cofactor">
    <cofactor evidence="6">
        <name>Zn(2+)</name>
        <dbReference type="ChEBI" id="CHEBI:29105"/>
    </cofactor>
    <text evidence="6">Binds 1 zinc ion.</text>
</comment>
<dbReference type="OrthoDB" id="9766487at2"/>
<evidence type="ECO:0000313" key="10">
    <source>
        <dbReference type="Proteomes" id="UP000461768"/>
    </source>
</evidence>
<dbReference type="GO" id="GO:0046872">
    <property type="term" value="F:metal ion binding"/>
    <property type="evidence" value="ECO:0007669"/>
    <property type="project" value="UniProtKB-UniRule"/>
</dbReference>
<dbReference type="EC" id="3.4.24.-" evidence="6"/>
<dbReference type="AlphaFoldDB" id="A0A7V7QMG5"/>
<evidence type="ECO:0000256" key="2">
    <source>
        <dbReference type="ARBA" id="ARBA00022723"/>
    </source>
</evidence>
<dbReference type="Gene3D" id="1.10.1370.20">
    <property type="entry name" value="Oligoendopeptidase f, C-terminal domain"/>
    <property type="match status" value="1"/>
</dbReference>
<organism evidence="9 10">
    <name type="scientific">Candidatus Galacturonatibacter soehngenii</name>
    <dbReference type="NCBI Taxonomy" id="2307010"/>
    <lineage>
        <taxon>Bacteria</taxon>
        <taxon>Bacillati</taxon>
        <taxon>Bacillota</taxon>
        <taxon>Clostridia</taxon>
        <taxon>Lachnospirales</taxon>
        <taxon>Lachnospiraceae</taxon>
        <taxon>Candidatus Galacturonatibacter</taxon>
    </lineage>
</organism>
<keyword evidence="3 6" id="KW-0378">Hydrolase</keyword>
<feature type="domain" description="Oligopeptidase F N-terminal" evidence="8">
    <location>
        <begin position="115"/>
        <end position="181"/>
    </location>
</feature>
<keyword evidence="10" id="KW-1185">Reference proteome</keyword>
<evidence type="ECO:0000313" key="9">
    <source>
        <dbReference type="EMBL" id="KAB1439733.1"/>
    </source>
</evidence>
<dbReference type="PANTHER" id="PTHR11804:SF45">
    <property type="entry name" value="SIMILAR TO OLIGOENDOPEPTIDASE"/>
    <property type="match status" value="1"/>
</dbReference>
<evidence type="ECO:0000259" key="7">
    <source>
        <dbReference type="Pfam" id="PF01432"/>
    </source>
</evidence>
<comment type="similarity">
    <text evidence="6">Belongs to the peptidase M3B family.</text>
</comment>
<dbReference type="PANTHER" id="PTHR11804">
    <property type="entry name" value="PROTEASE M3 THIMET OLIGOPEPTIDASE-RELATED"/>
    <property type="match status" value="1"/>
</dbReference>
<comment type="caution">
    <text evidence="9">The sequence shown here is derived from an EMBL/GenBank/DDBJ whole genome shotgun (WGS) entry which is preliminary data.</text>
</comment>
<dbReference type="Proteomes" id="UP000461768">
    <property type="component" value="Unassembled WGS sequence"/>
</dbReference>
<dbReference type="InterPro" id="IPR001567">
    <property type="entry name" value="Pept_M3A_M3B_dom"/>
</dbReference>
<dbReference type="NCBIfam" id="TIGR00181">
    <property type="entry name" value="pepF"/>
    <property type="match status" value="1"/>
</dbReference>
<accession>A0A7V7QMG5</accession>
<gene>
    <name evidence="9" type="primary">pepF</name>
    <name evidence="9" type="ORF">F7O84_04925</name>
</gene>
<dbReference type="Gene3D" id="1.20.140.70">
    <property type="entry name" value="Oligopeptidase f, N-terminal domain"/>
    <property type="match status" value="1"/>
</dbReference>
<keyword evidence="4 6" id="KW-0862">Zinc</keyword>
<keyword evidence="5 6" id="KW-0482">Metalloprotease</keyword>